<reference evidence="4" key="1">
    <citation type="submission" date="2022-12" db="EMBL/GenBank/DDBJ databases">
        <title>Draft genome assemblies for two species of Escallonia (Escalloniales).</title>
        <authorList>
            <person name="Chanderbali A."/>
            <person name="Dervinis C."/>
            <person name="Anghel I."/>
            <person name="Soltis D."/>
            <person name="Soltis P."/>
            <person name="Zapata F."/>
        </authorList>
    </citation>
    <scope>NUCLEOTIDE SEQUENCE</scope>
    <source>
        <strain evidence="4">UCBG64.0493</strain>
        <tissue evidence="4">Leaf</tissue>
    </source>
</reference>
<accession>A0AA88S6M2</accession>
<evidence type="ECO:0000313" key="5">
    <source>
        <dbReference type="Proteomes" id="UP001188597"/>
    </source>
</evidence>
<feature type="region of interest" description="Disordered" evidence="1">
    <location>
        <begin position="1"/>
        <end position="47"/>
    </location>
</feature>
<proteinExistence type="predicted"/>
<comment type="caution">
    <text evidence="4">The sequence shown here is derived from an EMBL/GenBank/DDBJ whole genome shotgun (WGS) entry which is preliminary data.</text>
</comment>
<dbReference type="InterPro" id="IPR029481">
    <property type="entry name" value="ABC_trans_N"/>
</dbReference>
<evidence type="ECO:0000259" key="2">
    <source>
        <dbReference type="Pfam" id="PF00005"/>
    </source>
</evidence>
<organism evidence="4 5">
    <name type="scientific">Escallonia herrerae</name>
    <dbReference type="NCBI Taxonomy" id="1293975"/>
    <lineage>
        <taxon>Eukaryota</taxon>
        <taxon>Viridiplantae</taxon>
        <taxon>Streptophyta</taxon>
        <taxon>Embryophyta</taxon>
        <taxon>Tracheophyta</taxon>
        <taxon>Spermatophyta</taxon>
        <taxon>Magnoliopsida</taxon>
        <taxon>eudicotyledons</taxon>
        <taxon>Gunneridae</taxon>
        <taxon>Pentapetalae</taxon>
        <taxon>asterids</taxon>
        <taxon>campanulids</taxon>
        <taxon>Escalloniales</taxon>
        <taxon>Escalloniaceae</taxon>
        <taxon>Escallonia</taxon>
    </lineage>
</organism>
<dbReference type="GO" id="GO:0016887">
    <property type="term" value="F:ATP hydrolysis activity"/>
    <property type="evidence" value="ECO:0007669"/>
    <property type="project" value="InterPro"/>
</dbReference>
<name>A0AA88S6M2_9ASTE</name>
<feature type="domain" description="Pleiotropic ABC efflux transporter N-terminal" evidence="3">
    <location>
        <begin position="94"/>
        <end position="145"/>
    </location>
</feature>
<dbReference type="EMBL" id="JAVXUP010004832">
    <property type="protein sequence ID" value="KAK2996642.1"/>
    <property type="molecule type" value="Genomic_DNA"/>
</dbReference>
<evidence type="ECO:0000259" key="3">
    <source>
        <dbReference type="Pfam" id="PF14510"/>
    </source>
</evidence>
<evidence type="ECO:0000256" key="1">
    <source>
        <dbReference type="SAM" id="MobiDB-lite"/>
    </source>
</evidence>
<dbReference type="PANTHER" id="PTHR48040:SF53">
    <property type="entry name" value="ABC TRANSPORTER G FAMILY MEMBER 35-LIKE"/>
    <property type="match status" value="1"/>
</dbReference>
<gene>
    <name evidence="4" type="ORF">RJ639_026103</name>
</gene>
<dbReference type="Pfam" id="PF00005">
    <property type="entry name" value="ABC_tran"/>
    <property type="match status" value="1"/>
</dbReference>
<dbReference type="Gene3D" id="3.40.50.300">
    <property type="entry name" value="P-loop containing nucleotide triphosphate hydrolases"/>
    <property type="match status" value="1"/>
</dbReference>
<keyword evidence="5" id="KW-1185">Reference proteome</keyword>
<dbReference type="Pfam" id="PF14510">
    <property type="entry name" value="ABC_trans_N"/>
    <property type="match status" value="1"/>
</dbReference>
<feature type="non-terminal residue" evidence="4">
    <location>
        <position position="1"/>
    </location>
</feature>
<feature type="domain" description="ABC transporter" evidence="2">
    <location>
        <begin position="170"/>
        <end position="302"/>
    </location>
</feature>
<sequence length="304" mass="33539">MELEKRRGANRNTSRNRSRRGSWAEDVFGSSSGTPGGGRRSTRAHEDEEALRWAALEKLPTYDRLRTTIMKSYIQSKSSAGTTTTTTTRLFKVAEEDNEKFLTKFRNRIDKVGINLPTVEVRFEHLTVQADCYIGDRALPTLPNVARNIAESALSCIGIRLAERTNLTILKNASGIIKPSRMALLLGPPSSGKTTLLLALAGKLDPGLKVQGEITYNGHRLNEFVPQKTSAYISQNDVHATAVEGVESSLITDYTLRIREISKGTEAKNWSSFLILGLDVCRDTIVGDEMIRGISGGQKKRVTT</sequence>
<dbReference type="InterPro" id="IPR027417">
    <property type="entry name" value="P-loop_NTPase"/>
</dbReference>
<protein>
    <submittedName>
        <fullName evidence="4">Uncharacterized protein</fullName>
    </submittedName>
</protein>
<dbReference type="AlphaFoldDB" id="A0AA88S6M2"/>
<dbReference type="PANTHER" id="PTHR48040">
    <property type="entry name" value="PLEIOTROPIC DRUG RESISTANCE PROTEIN 1-LIKE ISOFORM X1"/>
    <property type="match status" value="1"/>
</dbReference>
<dbReference type="Proteomes" id="UP001188597">
    <property type="component" value="Unassembled WGS sequence"/>
</dbReference>
<dbReference type="GO" id="GO:0005524">
    <property type="term" value="F:ATP binding"/>
    <property type="evidence" value="ECO:0007669"/>
    <property type="project" value="InterPro"/>
</dbReference>
<dbReference type="InterPro" id="IPR003439">
    <property type="entry name" value="ABC_transporter-like_ATP-bd"/>
</dbReference>
<evidence type="ECO:0000313" key="4">
    <source>
        <dbReference type="EMBL" id="KAK2996642.1"/>
    </source>
</evidence>
<dbReference type="SUPFAM" id="SSF52540">
    <property type="entry name" value="P-loop containing nucleoside triphosphate hydrolases"/>
    <property type="match status" value="1"/>
</dbReference>